<dbReference type="Pfam" id="PF00400">
    <property type="entry name" value="WD40"/>
    <property type="match status" value="4"/>
</dbReference>
<dbReference type="InterPro" id="IPR001680">
    <property type="entry name" value="WD40_rpt"/>
</dbReference>
<dbReference type="AlphaFoldDB" id="A0A846Z0K3"/>
<name>A0A846Z0K3_9ACTN</name>
<dbReference type="GO" id="GO:0005524">
    <property type="term" value="F:ATP binding"/>
    <property type="evidence" value="ECO:0007669"/>
    <property type="project" value="UniProtKB-KW"/>
</dbReference>
<proteinExistence type="predicted"/>
<accession>A0A846Z0K3</accession>
<evidence type="ECO:0000256" key="6">
    <source>
        <dbReference type="ARBA" id="ARBA00022840"/>
    </source>
</evidence>
<dbReference type="CDD" id="cd14014">
    <property type="entry name" value="STKc_PknB_like"/>
    <property type="match status" value="1"/>
</dbReference>
<keyword evidence="5 9" id="KW-0418">Kinase</keyword>
<evidence type="ECO:0000256" key="2">
    <source>
        <dbReference type="ARBA" id="ARBA00022679"/>
    </source>
</evidence>
<evidence type="ECO:0000259" key="8">
    <source>
        <dbReference type="PROSITE" id="PS50011"/>
    </source>
</evidence>
<dbReference type="InterPro" id="IPR000719">
    <property type="entry name" value="Prot_kinase_dom"/>
</dbReference>
<evidence type="ECO:0000256" key="3">
    <source>
        <dbReference type="ARBA" id="ARBA00022737"/>
    </source>
</evidence>
<dbReference type="PANTHER" id="PTHR43289">
    <property type="entry name" value="MITOGEN-ACTIVATED PROTEIN KINASE KINASE KINASE 20-RELATED"/>
    <property type="match status" value="1"/>
</dbReference>
<dbReference type="PANTHER" id="PTHR43289:SF34">
    <property type="entry name" value="SERINE_THREONINE-PROTEIN KINASE YBDM-RELATED"/>
    <property type="match status" value="1"/>
</dbReference>
<feature type="repeat" description="WD" evidence="7">
    <location>
        <begin position="482"/>
        <end position="518"/>
    </location>
</feature>
<dbReference type="InterPro" id="IPR011009">
    <property type="entry name" value="Kinase-like_dom_sf"/>
</dbReference>
<reference evidence="9 10" key="1">
    <citation type="submission" date="2020-04" db="EMBL/GenBank/DDBJ databases">
        <title>MicrobeNet Type strains.</title>
        <authorList>
            <person name="Nicholson A.C."/>
        </authorList>
    </citation>
    <scope>NUCLEOTIDE SEQUENCE [LARGE SCALE GENOMIC DNA]</scope>
    <source>
        <strain evidence="9 10">ATCC BAA-277</strain>
    </source>
</reference>
<dbReference type="PROSITE" id="PS00678">
    <property type="entry name" value="WD_REPEATS_1"/>
    <property type="match status" value="3"/>
</dbReference>
<feature type="repeat" description="WD" evidence="7">
    <location>
        <begin position="437"/>
        <end position="480"/>
    </location>
</feature>
<dbReference type="PROSITE" id="PS00108">
    <property type="entry name" value="PROTEIN_KINASE_ST"/>
    <property type="match status" value="1"/>
</dbReference>
<keyword evidence="1 7" id="KW-0853">WD repeat</keyword>
<evidence type="ECO:0000256" key="4">
    <source>
        <dbReference type="ARBA" id="ARBA00022741"/>
    </source>
</evidence>
<dbReference type="Proteomes" id="UP000579250">
    <property type="component" value="Unassembled WGS sequence"/>
</dbReference>
<dbReference type="InterPro" id="IPR008271">
    <property type="entry name" value="Ser/Thr_kinase_AS"/>
</dbReference>
<dbReference type="PROSITE" id="PS50294">
    <property type="entry name" value="WD_REPEATS_REGION"/>
    <property type="match status" value="2"/>
</dbReference>
<keyword evidence="2" id="KW-0808">Transferase</keyword>
<evidence type="ECO:0000256" key="5">
    <source>
        <dbReference type="ARBA" id="ARBA00022777"/>
    </source>
</evidence>
<dbReference type="InterPro" id="IPR015943">
    <property type="entry name" value="WD40/YVTN_repeat-like_dom_sf"/>
</dbReference>
<dbReference type="Gene3D" id="3.30.200.20">
    <property type="entry name" value="Phosphorylase Kinase, domain 1"/>
    <property type="match status" value="1"/>
</dbReference>
<dbReference type="InterPro" id="IPR020472">
    <property type="entry name" value="WD40_PAC1"/>
</dbReference>
<dbReference type="Gene3D" id="1.10.510.10">
    <property type="entry name" value="Transferase(Phosphotransferase) domain 1"/>
    <property type="match status" value="1"/>
</dbReference>
<keyword evidence="6" id="KW-0067">ATP-binding</keyword>
<gene>
    <name evidence="9" type="ORF">HGB48_11335</name>
</gene>
<feature type="domain" description="Protein kinase" evidence="8">
    <location>
        <begin position="18"/>
        <end position="274"/>
    </location>
</feature>
<dbReference type="GO" id="GO:0004674">
    <property type="term" value="F:protein serine/threonine kinase activity"/>
    <property type="evidence" value="ECO:0007669"/>
    <property type="project" value="TreeGrafter"/>
</dbReference>
<dbReference type="SMART" id="SM00320">
    <property type="entry name" value="WD40"/>
    <property type="match status" value="4"/>
</dbReference>
<dbReference type="PROSITE" id="PS50082">
    <property type="entry name" value="WD_REPEATS_2"/>
    <property type="match status" value="4"/>
</dbReference>
<dbReference type="InterPro" id="IPR036322">
    <property type="entry name" value="WD40_repeat_dom_sf"/>
</dbReference>
<dbReference type="SUPFAM" id="SSF50978">
    <property type="entry name" value="WD40 repeat-like"/>
    <property type="match status" value="1"/>
</dbReference>
<evidence type="ECO:0000256" key="1">
    <source>
        <dbReference type="ARBA" id="ARBA00022574"/>
    </source>
</evidence>
<keyword evidence="4" id="KW-0547">Nucleotide-binding</keyword>
<dbReference type="EMBL" id="JAAXPI010000011">
    <property type="protein sequence ID" value="NKZ04344.1"/>
    <property type="molecule type" value="Genomic_DNA"/>
</dbReference>
<dbReference type="Gene3D" id="2.130.10.10">
    <property type="entry name" value="YVTN repeat-like/Quinoprotein amine dehydrogenase"/>
    <property type="match status" value="2"/>
</dbReference>
<dbReference type="InterPro" id="IPR019775">
    <property type="entry name" value="WD40_repeat_CS"/>
</dbReference>
<evidence type="ECO:0000313" key="9">
    <source>
        <dbReference type="EMBL" id="NKZ04344.1"/>
    </source>
</evidence>
<comment type="caution">
    <text evidence="9">The sequence shown here is derived from an EMBL/GenBank/DDBJ whole genome shotgun (WGS) entry which is preliminary data.</text>
</comment>
<keyword evidence="3" id="KW-0677">Repeat</keyword>
<evidence type="ECO:0000313" key="10">
    <source>
        <dbReference type="Proteomes" id="UP000579250"/>
    </source>
</evidence>
<dbReference type="PRINTS" id="PR00320">
    <property type="entry name" value="GPROTEINBRPT"/>
</dbReference>
<dbReference type="CDD" id="cd00200">
    <property type="entry name" value="WD40"/>
    <property type="match status" value="1"/>
</dbReference>
<evidence type="ECO:0000256" key="7">
    <source>
        <dbReference type="PROSITE-ProRule" id="PRU00221"/>
    </source>
</evidence>
<feature type="repeat" description="WD" evidence="7">
    <location>
        <begin position="392"/>
        <end position="435"/>
    </location>
</feature>
<protein>
    <submittedName>
        <fullName evidence="9">Protein kinase</fullName>
    </submittedName>
</protein>
<keyword evidence="10" id="KW-1185">Reference proteome</keyword>
<dbReference type="SUPFAM" id="SSF56112">
    <property type="entry name" value="Protein kinase-like (PK-like)"/>
    <property type="match status" value="1"/>
</dbReference>
<sequence>MEDFKPLRDQDPSNIGSYAVIRRLGSGGQGTVYLVRTSNGALVALKLLHAHFAGDETAQSRFLREVDAARRVSAYTARVLDLGTHRGVPYVVSEYIPGESLASYISREGPLQSDPLHRLASGTLIALAAIHAGGIVHCDFKPENILLDSDGPRVIDFGIARALDTITSNVSRRIGTPAYMAPEQVDGGKLSPYTDMFAWAATMIFAATGKHAFDGSSLAAIMSQIIAVDPDVSGIPMPLKKVVSASFSKPPKQRPSATEALLWLLEGKSPNRIFRGNIDASRTVIDSTIPAHIFGLQVGVPLRGQARELVTIAYSWRDGRPILIANGAGSASQMWDLATGQQIGEPLAGHTEPVWAVACTVLGDRAVCVTGSADRTARVWDLTTGQQIGEPLAGHTEPVRAVACTALGDRAVCVTGSADRTARVWDLTTGQQIGEPLAGHTLPVYAVACTALGDRAVCVTGSADRTARVWDLTIGQQIGEPLAGHTLPVYAVACTALGGLNVAITGGFDGTVRTWSLG</sequence>
<feature type="repeat" description="WD" evidence="7">
    <location>
        <begin position="347"/>
        <end position="390"/>
    </location>
</feature>
<organism evidence="9 10">
    <name type="scientific">Actinomadura latina</name>
    <dbReference type="NCBI Taxonomy" id="163603"/>
    <lineage>
        <taxon>Bacteria</taxon>
        <taxon>Bacillati</taxon>
        <taxon>Actinomycetota</taxon>
        <taxon>Actinomycetes</taxon>
        <taxon>Streptosporangiales</taxon>
        <taxon>Thermomonosporaceae</taxon>
        <taxon>Actinomadura</taxon>
    </lineage>
</organism>
<dbReference type="PROSITE" id="PS50011">
    <property type="entry name" value="PROTEIN_KINASE_DOM"/>
    <property type="match status" value="1"/>
</dbReference>
<dbReference type="Pfam" id="PF00069">
    <property type="entry name" value="Pkinase"/>
    <property type="match status" value="1"/>
</dbReference>